<name>A0ABV6NXQ3_9ACTN</name>
<dbReference type="Proteomes" id="UP001589894">
    <property type="component" value="Unassembled WGS sequence"/>
</dbReference>
<reference evidence="2 3" key="1">
    <citation type="submission" date="2024-09" db="EMBL/GenBank/DDBJ databases">
        <authorList>
            <person name="Sun Q."/>
            <person name="Mori K."/>
        </authorList>
    </citation>
    <scope>NUCLEOTIDE SEQUENCE [LARGE SCALE GENOMIC DNA]</scope>
    <source>
        <strain evidence="2 3">TBRC 2205</strain>
    </source>
</reference>
<dbReference type="Pfam" id="PF04230">
    <property type="entry name" value="PS_pyruv_trans"/>
    <property type="match status" value="1"/>
</dbReference>
<evidence type="ECO:0000259" key="1">
    <source>
        <dbReference type="Pfam" id="PF04230"/>
    </source>
</evidence>
<feature type="domain" description="Polysaccharide pyruvyl transferase" evidence="1">
    <location>
        <begin position="30"/>
        <end position="364"/>
    </location>
</feature>
<dbReference type="GO" id="GO:0016740">
    <property type="term" value="F:transferase activity"/>
    <property type="evidence" value="ECO:0007669"/>
    <property type="project" value="UniProtKB-KW"/>
</dbReference>
<comment type="caution">
    <text evidence="2">The sequence shown here is derived from an EMBL/GenBank/DDBJ whole genome shotgun (WGS) entry which is preliminary data.</text>
</comment>
<accession>A0ABV6NXQ3</accession>
<keyword evidence="3" id="KW-1185">Reference proteome</keyword>
<dbReference type="PANTHER" id="PTHR36836:SF1">
    <property type="entry name" value="COLANIC ACID BIOSYNTHESIS PROTEIN WCAK"/>
    <property type="match status" value="1"/>
</dbReference>
<organism evidence="2 3">
    <name type="scientific">Plantactinospora siamensis</name>
    <dbReference type="NCBI Taxonomy" id="555372"/>
    <lineage>
        <taxon>Bacteria</taxon>
        <taxon>Bacillati</taxon>
        <taxon>Actinomycetota</taxon>
        <taxon>Actinomycetes</taxon>
        <taxon>Micromonosporales</taxon>
        <taxon>Micromonosporaceae</taxon>
        <taxon>Plantactinospora</taxon>
    </lineage>
</organism>
<protein>
    <submittedName>
        <fullName evidence="2">Polysaccharide pyruvyl transferase family protein</fullName>
    </submittedName>
</protein>
<evidence type="ECO:0000313" key="2">
    <source>
        <dbReference type="EMBL" id="MFC0565565.1"/>
    </source>
</evidence>
<dbReference type="RefSeq" id="WP_377339463.1">
    <property type="nucleotide sequence ID" value="NZ_JBHLUE010000011.1"/>
</dbReference>
<sequence>MTAAAEPEPDGAGPGRFRACLFGTGGAPANLGVAALRAAALDLLLTRLPDARITVFDDGWGQRPGQAHVAGRPRPVRLVGARRSRRVHRPESYLNMRVSAAFGGLGNAGLAAIDAADAVFDLSGGDSFTDGYGERRFRMVAWPKRLALLRGRPLVLLPQTYGPFRSPRLRQTAAGLVRGAAMAWARDPDSYAALGELLGPDLDPARHRSGVDLAFALRPHEPAAPARDAVAAWLAAARGPVIGLNVSGLLTRAESMVRFRLRSDCLRVARLLAAEVLAEPDTRVLLVPHVRAPGKPDDDTVVTERLHEQLARRYGDRVALAPAGLDPHQTKWLIGRTDWFCGMRMHAAIAALSCGVPAAVLAYSDKAAGVFAVAGQRRWVADARRCGDEELVAHLRAAWRGRAATAADLAGRLPAVRSRVDDQLDAILALVGPQRPVPIGG</sequence>
<keyword evidence="2" id="KW-0808">Transferase</keyword>
<dbReference type="InterPro" id="IPR007345">
    <property type="entry name" value="Polysacch_pyruvyl_Trfase"/>
</dbReference>
<dbReference type="PANTHER" id="PTHR36836">
    <property type="entry name" value="COLANIC ACID BIOSYNTHESIS PROTEIN WCAK"/>
    <property type="match status" value="1"/>
</dbReference>
<dbReference type="EMBL" id="JBHLUE010000011">
    <property type="protein sequence ID" value="MFC0565565.1"/>
    <property type="molecule type" value="Genomic_DNA"/>
</dbReference>
<proteinExistence type="predicted"/>
<evidence type="ECO:0000313" key="3">
    <source>
        <dbReference type="Proteomes" id="UP001589894"/>
    </source>
</evidence>
<gene>
    <name evidence="2" type="ORF">ACFFHU_15660</name>
</gene>